<dbReference type="EMBL" id="GEDC01004258">
    <property type="protein sequence ID" value="JAS33040.1"/>
    <property type="molecule type" value="Transcribed_RNA"/>
</dbReference>
<feature type="compositionally biased region" description="Polar residues" evidence="1">
    <location>
        <begin position="31"/>
        <end position="44"/>
    </location>
</feature>
<evidence type="ECO:0000313" key="3">
    <source>
        <dbReference type="EMBL" id="JAS33040.1"/>
    </source>
</evidence>
<dbReference type="GO" id="GO:0003676">
    <property type="term" value="F:nucleic acid binding"/>
    <property type="evidence" value="ECO:0007669"/>
    <property type="project" value="InterPro"/>
</dbReference>
<feature type="domain" description="U1-type" evidence="2">
    <location>
        <begin position="787"/>
        <end position="827"/>
    </location>
</feature>
<feature type="domain" description="U1-type" evidence="2">
    <location>
        <begin position="452"/>
        <end position="493"/>
    </location>
</feature>
<dbReference type="InterPro" id="IPR003604">
    <property type="entry name" value="Matrin/U1-like-C_Znf_C2H2"/>
</dbReference>
<feature type="domain" description="U1-type" evidence="2">
    <location>
        <begin position="198"/>
        <end position="239"/>
    </location>
</feature>
<feature type="non-terminal residue" evidence="3">
    <location>
        <position position="1"/>
    </location>
</feature>
<proteinExistence type="predicted"/>
<evidence type="ECO:0000259" key="2">
    <source>
        <dbReference type="SMART" id="SM00451"/>
    </source>
</evidence>
<accession>A0A1B6E532</accession>
<protein>
    <recommendedName>
        <fullName evidence="2">U1-type domain-containing protein</fullName>
    </recommendedName>
</protein>
<reference evidence="3" key="1">
    <citation type="submission" date="2015-12" db="EMBL/GenBank/DDBJ databases">
        <title>De novo transcriptome assembly of four potential Pierce s Disease insect vectors from Arizona vineyards.</title>
        <authorList>
            <person name="Tassone E.E."/>
        </authorList>
    </citation>
    <scope>NUCLEOTIDE SEQUENCE</scope>
</reference>
<evidence type="ECO:0000256" key="1">
    <source>
        <dbReference type="SAM" id="MobiDB-lite"/>
    </source>
</evidence>
<feature type="domain" description="U1-type" evidence="2">
    <location>
        <begin position="1096"/>
        <end position="1137"/>
    </location>
</feature>
<dbReference type="SMART" id="SM00451">
    <property type="entry name" value="ZnF_U1"/>
    <property type="match status" value="6"/>
</dbReference>
<organism evidence="3">
    <name type="scientific">Clastoptera arizonana</name>
    <name type="common">Arizona spittle bug</name>
    <dbReference type="NCBI Taxonomy" id="38151"/>
    <lineage>
        <taxon>Eukaryota</taxon>
        <taxon>Metazoa</taxon>
        <taxon>Ecdysozoa</taxon>
        <taxon>Arthropoda</taxon>
        <taxon>Hexapoda</taxon>
        <taxon>Insecta</taxon>
        <taxon>Pterygota</taxon>
        <taxon>Neoptera</taxon>
        <taxon>Paraneoptera</taxon>
        <taxon>Hemiptera</taxon>
        <taxon>Auchenorrhyncha</taxon>
        <taxon>Cercopoidea</taxon>
        <taxon>Clastopteridae</taxon>
        <taxon>Clastoptera</taxon>
    </lineage>
</organism>
<feature type="domain" description="U1-type" evidence="2">
    <location>
        <begin position="1263"/>
        <end position="1304"/>
    </location>
</feature>
<feature type="region of interest" description="Disordered" evidence="1">
    <location>
        <begin position="25"/>
        <end position="44"/>
    </location>
</feature>
<gene>
    <name evidence="3" type="ORF">g.18008</name>
</gene>
<sequence length="1322" mass="150321">FSNHLTSSIHINNFEKFKNSKQSKSKLSEDLNVQSNDDVNTANNENTLNIESTSYSVEVNSPDTLTGVITWKENKSEVSVNLNVVQQPGENIIASSPLIECTAGNIKINTPEDDDGTLALFKIQEHFKLESHKKNADIKKATGLKKTDDQKPQEMVTGLHNLSLNNIDDVLETLNAYLDSTEVLQVIEENMVFISKKEGNFFCGLCDVRLVICEDITTTTKQMCCHFNGKKHQQLYSKYLKNINFENKSSITEKSDLKWLKSIFSSHPIPEIFEINKLFLAKNKDDYMCELCQVQIQYSDISNLISEFSNHLTSSLHTNNFEKCQHLKQSKSISEVSENFNVVQPSENSVDNSSIIECNTIIDSPIDNFTTLTDKKNIQEDFKPQSHMKNGGIKKATSLKESKDQNILEIGTNINYFKDMDNLETLSAYLSSTEIEIPQVIEENRDYILNKKDNFFCGLCDVSIIICEDIAKVLKQMCLHFNGKSHKKVYTNSLKAHEEFKNDGSNIEKLGFECLKSIFGSHAIPEIFEINKLFLRKNKDNYVCKLCQVQIQYSDNQNLVSEISNHLTSSIHINNFEKCKHSNQSKLNSEVSKNLSVIQQPNAVLTIVNSNSSFNMEYTGSKIRVDSPINNDCTLDDPIIQEDFKPQFHKNHGRLVPDIPNLTYNVVKNSLEKLSEYLGSTEIPHVIEENNDFILNKEGKFVCGLCEVEIVICEDAATVLKEMCLHFKGKKHTKMFNTFFKTKALEESKNQNSTVEKPDFECLKSIFGLDPIPEIFKINMLYLVKNKDGYMCKLCQVPIQYCDSSSLVSMFSNHLMSSVHIINVEKCKNCVELKSNSKVSEEWNVIELPNDIANIDKISTIDSRPAKIKTNVPTDDDNTLIPPEDFKSEVSVKFNVVQLKEDVNFANSSIFECATCDIKFNTPVDNDGTIALFEIQENLKSESHVKNEVIKKASCSKETDYQKLQKIVTGMHNLSLNNIDNNLGTLNAYLGSTEVPQIIEENMVFILNIEGNFFCGLCNVRLVIYDDITTTLKQMCSHFYGKCHTKQYISSLKTKIPRNINSGIQSEFLDSLKEYFDTDNIPEEIICNKKFVKVNDNNFVCVLCNVEFNKASKTSNNIKQVTDHLIGAKHLKNISKSAIVLDNDFQQLKNLFGSNPVPEIIQLNKNYIVRYGNHFECKLCQRQIHILGLYDYDKLINMFSQHLTSKNHVKNFKQVNISKQDTPNLKTPNSLFNEDLKKLINLLEPNKIPDVLIENQEYIKKTDQHFTCTLCSAQLSVSSNASGTVNTFAKHLSSIRHCKKVDLLKTKQQPNAMKTHSIGYKK</sequence>
<feature type="domain" description="U1-type" evidence="2">
    <location>
        <begin position="1172"/>
        <end position="1215"/>
    </location>
</feature>
<dbReference type="GO" id="GO:0008270">
    <property type="term" value="F:zinc ion binding"/>
    <property type="evidence" value="ECO:0007669"/>
    <property type="project" value="InterPro"/>
</dbReference>
<name>A0A1B6E532_9HEMI</name>